<dbReference type="EMBL" id="CAJVQB010089616">
    <property type="protein sequence ID" value="CAG8847859.1"/>
    <property type="molecule type" value="Genomic_DNA"/>
</dbReference>
<evidence type="ECO:0000313" key="1">
    <source>
        <dbReference type="EMBL" id="CAG8847859.1"/>
    </source>
</evidence>
<sequence>PIVNEIHELVMGGNLNLTNCPHLKKLIVPDNPYLNKLIGLNLATNTNTLVNLAADLEAFRRDNLRKDL</sequence>
<feature type="non-terminal residue" evidence="1">
    <location>
        <position position="1"/>
    </location>
</feature>
<keyword evidence="2" id="KW-1185">Reference proteome</keyword>
<proteinExistence type="predicted"/>
<reference evidence="1 2" key="1">
    <citation type="submission" date="2021-06" db="EMBL/GenBank/DDBJ databases">
        <authorList>
            <person name="Kallberg Y."/>
            <person name="Tangrot J."/>
            <person name="Rosling A."/>
        </authorList>
    </citation>
    <scope>NUCLEOTIDE SEQUENCE [LARGE SCALE GENOMIC DNA]</scope>
    <source>
        <strain evidence="1 2">120-4 pot B 10/14</strain>
    </source>
</reference>
<comment type="caution">
    <text evidence="1">The sequence shown here is derived from an EMBL/GenBank/DDBJ whole genome shotgun (WGS) entry which is preliminary data.</text>
</comment>
<dbReference type="Proteomes" id="UP000789901">
    <property type="component" value="Unassembled WGS sequence"/>
</dbReference>
<organism evidence="1 2">
    <name type="scientific">Gigaspora margarita</name>
    <dbReference type="NCBI Taxonomy" id="4874"/>
    <lineage>
        <taxon>Eukaryota</taxon>
        <taxon>Fungi</taxon>
        <taxon>Fungi incertae sedis</taxon>
        <taxon>Mucoromycota</taxon>
        <taxon>Glomeromycotina</taxon>
        <taxon>Glomeromycetes</taxon>
        <taxon>Diversisporales</taxon>
        <taxon>Gigasporaceae</taxon>
        <taxon>Gigaspora</taxon>
    </lineage>
</organism>
<evidence type="ECO:0000313" key="2">
    <source>
        <dbReference type="Proteomes" id="UP000789901"/>
    </source>
</evidence>
<gene>
    <name evidence="1" type="ORF">GMARGA_LOCUS38886</name>
</gene>
<name>A0ABN7X5S5_GIGMA</name>
<accession>A0ABN7X5S5</accession>
<protein>
    <submittedName>
        <fullName evidence="1">17655_t:CDS:1</fullName>
    </submittedName>
</protein>